<feature type="compositionally biased region" description="Basic and acidic residues" evidence="1">
    <location>
        <begin position="54"/>
        <end position="66"/>
    </location>
</feature>
<evidence type="ECO:0000313" key="3">
    <source>
        <dbReference type="Proteomes" id="UP001633002"/>
    </source>
</evidence>
<accession>A0ABD3GCL5</accession>
<feature type="region of interest" description="Disordered" evidence="1">
    <location>
        <begin position="110"/>
        <end position="168"/>
    </location>
</feature>
<organism evidence="2 3">
    <name type="scientific">Riccia sorocarpa</name>
    <dbReference type="NCBI Taxonomy" id="122646"/>
    <lineage>
        <taxon>Eukaryota</taxon>
        <taxon>Viridiplantae</taxon>
        <taxon>Streptophyta</taxon>
        <taxon>Embryophyta</taxon>
        <taxon>Marchantiophyta</taxon>
        <taxon>Marchantiopsida</taxon>
        <taxon>Marchantiidae</taxon>
        <taxon>Marchantiales</taxon>
        <taxon>Ricciaceae</taxon>
        <taxon>Riccia</taxon>
    </lineage>
</organism>
<dbReference type="Proteomes" id="UP001633002">
    <property type="component" value="Unassembled WGS sequence"/>
</dbReference>
<dbReference type="EMBL" id="JBJQOH010000008">
    <property type="protein sequence ID" value="KAL3676922.1"/>
    <property type="molecule type" value="Genomic_DNA"/>
</dbReference>
<sequence length="168" mass="19684">MGAGIVQCSQEEAFSVVRRRRLAMSLPLARHSREKKTRDDRSMFPGVFPEMIEGEEKPERWGREAEMIGTSRIEGEEKPERWGREAEMIGRCSRDKKTQRWGREAEMIGRCSRDKKTRDDSSKFIPEESSCPSWIDRIEGEENRRGREARTMGKRSPNDGEEKPDRWH</sequence>
<reference evidence="2 3" key="1">
    <citation type="submission" date="2024-09" db="EMBL/GenBank/DDBJ databases">
        <title>Chromosome-scale assembly of Riccia sorocarpa.</title>
        <authorList>
            <person name="Paukszto L."/>
        </authorList>
    </citation>
    <scope>NUCLEOTIDE SEQUENCE [LARGE SCALE GENOMIC DNA]</scope>
    <source>
        <strain evidence="2">LP-2024</strain>
        <tissue evidence="2">Aerial parts of the thallus</tissue>
    </source>
</reference>
<evidence type="ECO:0000313" key="2">
    <source>
        <dbReference type="EMBL" id="KAL3676922.1"/>
    </source>
</evidence>
<evidence type="ECO:0000256" key="1">
    <source>
        <dbReference type="SAM" id="MobiDB-lite"/>
    </source>
</evidence>
<feature type="compositionally biased region" description="Basic and acidic residues" evidence="1">
    <location>
        <begin position="73"/>
        <end position="84"/>
    </location>
</feature>
<feature type="compositionally biased region" description="Basic and acidic residues" evidence="1">
    <location>
        <begin position="136"/>
        <end position="168"/>
    </location>
</feature>
<dbReference type="AlphaFoldDB" id="A0ABD3GCL5"/>
<feature type="compositionally biased region" description="Basic and acidic residues" evidence="1">
    <location>
        <begin position="110"/>
        <end position="126"/>
    </location>
</feature>
<name>A0ABD3GCL5_9MARC</name>
<comment type="caution">
    <text evidence="2">The sequence shown here is derived from an EMBL/GenBank/DDBJ whole genome shotgun (WGS) entry which is preliminary data.</text>
</comment>
<gene>
    <name evidence="2" type="ORF">R1sor_026870</name>
</gene>
<protein>
    <submittedName>
        <fullName evidence="2">Uncharacterized protein</fullName>
    </submittedName>
</protein>
<proteinExistence type="predicted"/>
<keyword evidence="3" id="KW-1185">Reference proteome</keyword>
<feature type="region of interest" description="Disordered" evidence="1">
    <location>
        <begin position="31"/>
        <end position="84"/>
    </location>
</feature>